<comment type="caution">
    <text evidence="1">The sequence shown here is derived from an EMBL/GenBank/DDBJ whole genome shotgun (WGS) entry which is preliminary data.</text>
</comment>
<protein>
    <recommendedName>
        <fullName evidence="3">Thioredoxin-like fold domain-containing protein</fullName>
    </recommendedName>
</protein>
<evidence type="ECO:0008006" key="3">
    <source>
        <dbReference type="Google" id="ProtNLM"/>
    </source>
</evidence>
<dbReference type="EMBL" id="LSFI01000007">
    <property type="protein sequence ID" value="OAG28329.1"/>
    <property type="molecule type" value="Genomic_DNA"/>
</dbReference>
<sequence length="79" mass="8748">MYSSGIDIKILYLAKCKSWPKMVSLIEKAVKELGLYAQISTQEIKNRKEAEELGFLGSPTVKVNGIDLEPQATGKTFLS</sequence>
<evidence type="ECO:0000313" key="2">
    <source>
        <dbReference type="Proteomes" id="UP000076964"/>
    </source>
</evidence>
<organism evidence="1 2">
    <name type="scientific">Thermodesulfatator autotrophicus</name>
    <dbReference type="NCBI Taxonomy" id="1795632"/>
    <lineage>
        <taxon>Bacteria</taxon>
        <taxon>Pseudomonadati</taxon>
        <taxon>Thermodesulfobacteriota</taxon>
        <taxon>Thermodesulfobacteria</taxon>
        <taxon>Thermodesulfobacteriales</taxon>
        <taxon>Thermodesulfatatoraceae</taxon>
        <taxon>Thermodesulfatator</taxon>
    </lineage>
</organism>
<dbReference type="AlphaFoldDB" id="A0A177EBF1"/>
<dbReference type="STRING" id="1795632.TH606_02390"/>
<name>A0A177EBF1_9BACT</name>
<proteinExistence type="predicted"/>
<dbReference type="Gene3D" id="3.40.30.10">
    <property type="entry name" value="Glutaredoxin"/>
    <property type="match status" value="1"/>
</dbReference>
<dbReference type="CDD" id="cd02972">
    <property type="entry name" value="DsbA_family"/>
    <property type="match status" value="1"/>
</dbReference>
<gene>
    <name evidence="1" type="ORF">TH606_02390</name>
</gene>
<keyword evidence="2" id="KW-1185">Reference proteome</keyword>
<accession>A0A177EBF1</accession>
<reference evidence="1 2" key="1">
    <citation type="submission" date="2016-02" db="EMBL/GenBank/DDBJ databases">
        <title>Draft genome sequence of Thermodesulfatator sp. S606.</title>
        <authorList>
            <person name="Lai Q."/>
            <person name="Cao J."/>
            <person name="Dupont S."/>
            <person name="Shao Z."/>
            <person name="Jebbar M."/>
            <person name="Alain K."/>
        </authorList>
    </citation>
    <scope>NUCLEOTIDE SEQUENCE [LARGE SCALE GENOMIC DNA]</scope>
    <source>
        <strain evidence="1 2">S606</strain>
    </source>
</reference>
<dbReference type="Proteomes" id="UP000076964">
    <property type="component" value="Unassembled WGS sequence"/>
</dbReference>
<evidence type="ECO:0000313" key="1">
    <source>
        <dbReference type="EMBL" id="OAG28329.1"/>
    </source>
</evidence>